<evidence type="ECO:0000256" key="1">
    <source>
        <dbReference type="ARBA" id="ARBA00004141"/>
    </source>
</evidence>
<dbReference type="PANTHER" id="PTHR33048">
    <property type="entry name" value="PTH11-LIKE INTEGRAL MEMBRANE PROTEIN (AFU_ORTHOLOGUE AFUA_5G11245)"/>
    <property type="match status" value="1"/>
</dbReference>
<protein>
    <recommendedName>
        <fullName evidence="8">Rhodopsin domain-containing protein</fullName>
    </recommendedName>
</protein>
<keyword evidence="4 7" id="KW-0472">Membrane</keyword>
<gene>
    <name evidence="9" type="ORF">BDV96DRAFT_562816</name>
</gene>
<dbReference type="AlphaFoldDB" id="A0A6A5ZUM2"/>
<feature type="domain" description="Rhodopsin" evidence="8">
    <location>
        <begin position="53"/>
        <end position="296"/>
    </location>
</feature>
<evidence type="ECO:0000313" key="10">
    <source>
        <dbReference type="Proteomes" id="UP000799770"/>
    </source>
</evidence>
<reference evidence="9" key="1">
    <citation type="journal article" date="2020" name="Stud. Mycol.">
        <title>101 Dothideomycetes genomes: a test case for predicting lifestyles and emergence of pathogens.</title>
        <authorList>
            <person name="Haridas S."/>
            <person name="Albert R."/>
            <person name="Binder M."/>
            <person name="Bloem J."/>
            <person name="Labutti K."/>
            <person name="Salamov A."/>
            <person name="Andreopoulos B."/>
            <person name="Baker S."/>
            <person name="Barry K."/>
            <person name="Bills G."/>
            <person name="Bluhm B."/>
            <person name="Cannon C."/>
            <person name="Castanera R."/>
            <person name="Culley D."/>
            <person name="Daum C."/>
            <person name="Ezra D."/>
            <person name="Gonzalez J."/>
            <person name="Henrissat B."/>
            <person name="Kuo A."/>
            <person name="Liang C."/>
            <person name="Lipzen A."/>
            <person name="Lutzoni F."/>
            <person name="Magnuson J."/>
            <person name="Mondo S."/>
            <person name="Nolan M."/>
            <person name="Ohm R."/>
            <person name="Pangilinan J."/>
            <person name="Park H.-J."/>
            <person name="Ramirez L."/>
            <person name="Alfaro M."/>
            <person name="Sun H."/>
            <person name="Tritt A."/>
            <person name="Yoshinaga Y."/>
            <person name="Zwiers L.-H."/>
            <person name="Turgeon B."/>
            <person name="Goodwin S."/>
            <person name="Spatafora J."/>
            <person name="Crous P."/>
            <person name="Grigoriev I."/>
        </authorList>
    </citation>
    <scope>NUCLEOTIDE SEQUENCE</scope>
    <source>
        <strain evidence="9">CBS 627.86</strain>
    </source>
</reference>
<dbReference type="EMBL" id="ML977311">
    <property type="protein sequence ID" value="KAF2122028.1"/>
    <property type="molecule type" value="Genomic_DNA"/>
</dbReference>
<feature type="region of interest" description="Disordered" evidence="6">
    <location>
        <begin position="316"/>
        <end position="349"/>
    </location>
</feature>
<evidence type="ECO:0000259" key="8">
    <source>
        <dbReference type="Pfam" id="PF20684"/>
    </source>
</evidence>
<evidence type="ECO:0000256" key="5">
    <source>
        <dbReference type="ARBA" id="ARBA00038359"/>
    </source>
</evidence>
<evidence type="ECO:0000313" key="9">
    <source>
        <dbReference type="EMBL" id="KAF2122028.1"/>
    </source>
</evidence>
<feature type="transmembrane region" description="Helical" evidence="7">
    <location>
        <begin position="67"/>
        <end position="92"/>
    </location>
</feature>
<feature type="transmembrane region" description="Helical" evidence="7">
    <location>
        <begin position="112"/>
        <end position="136"/>
    </location>
</feature>
<keyword evidence="10" id="KW-1185">Reference proteome</keyword>
<feature type="transmembrane region" description="Helical" evidence="7">
    <location>
        <begin position="269"/>
        <end position="292"/>
    </location>
</feature>
<accession>A0A6A5ZUM2</accession>
<dbReference type="Pfam" id="PF20684">
    <property type="entry name" value="Fung_rhodopsin"/>
    <property type="match status" value="1"/>
</dbReference>
<evidence type="ECO:0000256" key="2">
    <source>
        <dbReference type="ARBA" id="ARBA00022692"/>
    </source>
</evidence>
<evidence type="ECO:0000256" key="7">
    <source>
        <dbReference type="SAM" id="Phobius"/>
    </source>
</evidence>
<dbReference type="InterPro" id="IPR049326">
    <property type="entry name" value="Rhodopsin_dom_fungi"/>
</dbReference>
<dbReference type="Proteomes" id="UP000799770">
    <property type="component" value="Unassembled WGS sequence"/>
</dbReference>
<comment type="similarity">
    <text evidence="5">Belongs to the SAT4 family.</text>
</comment>
<keyword evidence="2 7" id="KW-0812">Transmembrane</keyword>
<proteinExistence type="inferred from homology"/>
<organism evidence="9 10">
    <name type="scientific">Lophiotrema nucula</name>
    <dbReference type="NCBI Taxonomy" id="690887"/>
    <lineage>
        <taxon>Eukaryota</taxon>
        <taxon>Fungi</taxon>
        <taxon>Dikarya</taxon>
        <taxon>Ascomycota</taxon>
        <taxon>Pezizomycotina</taxon>
        <taxon>Dothideomycetes</taxon>
        <taxon>Pleosporomycetidae</taxon>
        <taxon>Pleosporales</taxon>
        <taxon>Lophiotremataceae</taxon>
        <taxon>Lophiotrema</taxon>
    </lineage>
</organism>
<feature type="transmembrane region" description="Helical" evidence="7">
    <location>
        <begin position="148"/>
        <end position="171"/>
    </location>
</feature>
<feature type="transmembrane region" description="Helical" evidence="7">
    <location>
        <begin position="199"/>
        <end position="219"/>
    </location>
</feature>
<evidence type="ECO:0000256" key="6">
    <source>
        <dbReference type="SAM" id="MobiDB-lite"/>
    </source>
</evidence>
<name>A0A6A5ZUM2_9PLEO</name>
<dbReference type="PANTHER" id="PTHR33048:SF47">
    <property type="entry name" value="INTEGRAL MEMBRANE PROTEIN-RELATED"/>
    <property type="match status" value="1"/>
</dbReference>
<dbReference type="InterPro" id="IPR052337">
    <property type="entry name" value="SAT4-like"/>
</dbReference>
<evidence type="ECO:0000256" key="4">
    <source>
        <dbReference type="ARBA" id="ARBA00023136"/>
    </source>
</evidence>
<dbReference type="OrthoDB" id="5342292at2759"/>
<dbReference type="GO" id="GO:0016020">
    <property type="term" value="C:membrane"/>
    <property type="evidence" value="ECO:0007669"/>
    <property type="project" value="UniProtKB-SubCell"/>
</dbReference>
<feature type="transmembrane region" description="Helical" evidence="7">
    <location>
        <begin position="231"/>
        <end position="249"/>
    </location>
</feature>
<keyword evidence="3 7" id="KW-1133">Transmembrane helix</keyword>
<feature type="compositionally biased region" description="Low complexity" evidence="6">
    <location>
        <begin position="317"/>
        <end position="330"/>
    </location>
</feature>
<feature type="transmembrane region" description="Helical" evidence="7">
    <location>
        <begin position="34"/>
        <end position="55"/>
    </location>
</feature>
<evidence type="ECO:0000256" key="3">
    <source>
        <dbReference type="ARBA" id="ARBA00022989"/>
    </source>
</evidence>
<comment type="subcellular location">
    <subcellularLocation>
        <location evidence="1">Membrane</location>
        <topology evidence="1">Multi-pass membrane protein</topology>
    </subcellularLocation>
</comment>
<sequence>MASRILLARENAKYAPAPPGVTPNYEHPASNGGMYMAGTLTTLVVAFICLLIRLGTKQWGPRRRLQWDDFLIVLAFLFSVARTACFAVDIYHYGIAHHVWDIPLPFNRNTWLLHRIADIMWPPGMLCAKLSILITYLQIFGHYRKFKWAVWGVMAFNIAYLGATTLVHIFWCTPVAATYGIKKPGQKAAVCIDGYKTDLSIGALNLLTDTIILILPMPMLYHLQLSKARKVAVASVFCVGAVTVGATIAREVEIADKLKNSETDQTWVVMYEALWISVELNTAIAASCMLLCQHFFKYILVESKFGHSMQSLLRTNRSSGSSQRSGGSSRYGQNETKAFDLTGNHGNST</sequence>